<dbReference type="Pfam" id="PF00510">
    <property type="entry name" value="COX3"/>
    <property type="match status" value="1"/>
</dbReference>
<dbReference type="RefSeq" id="WP_100315204.1">
    <property type="nucleotide sequence ID" value="NZ_PGFG01000001.1"/>
</dbReference>
<protein>
    <submittedName>
        <fullName evidence="9">Cytochrome c oxidase subunit 3</fullName>
    </submittedName>
</protein>
<gene>
    <name evidence="9" type="ORF">BXY57_2406</name>
</gene>
<keyword evidence="10" id="KW-1185">Reference proteome</keyword>
<proteinExistence type="inferred from homology"/>
<accession>A0A2M9CY49</accession>
<evidence type="ECO:0000256" key="7">
    <source>
        <dbReference type="SAM" id="Phobius"/>
    </source>
</evidence>
<reference evidence="9 10" key="1">
    <citation type="submission" date="2017-11" db="EMBL/GenBank/DDBJ databases">
        <title>Genomic Encyclopedia of Archaeal and Bacterial Type Strains, Phase II (KMG-II): From Individual Species to Whole Genera.</title>
        <authorList>
            <person name="Goeker M."/>
        </authorList>
    </citation>
    <scope>NUCLEOTIDE SEQUENCE [LARGE SCALE GENOMIC DNA]</scope>
    <source>
        <strain evidence="9 10">DSM 27268</strain>
    </source>
</reference>
<dbReference type="PANTHER" id="PTHR11403">
    <property type="entry name" value="CYTOCHROME C OXIDASE SUBUNIT III"/>
    <property type="match status" value="1"/>
</dbReference>
<evidence type="ECO:0000256" key="2">
    <source>
        <dbReference type="ARBA" id="ARBA00010581"/>
    </source>
</evidence>
<dbReference type="AlphaFoldDB" id="A0A2M9CY49"/>
<keyword evidence="3 6" id="KW-0812">Transmembrane</keyword>
<dbReference type="InterPro" id="IPR035973">
    <property type="entry name" value="Cyt_c_oxidase_su3-like_sf"/>
</dbReference>
<dbReference type="PROSITE" id="PS50253">
    <property type="entry name" value="COX3"/>
    <property type="match status" value="1"/>
</dbReference>
<dbReference type="GO" id="GO:0019646">
    <property type="term" value="P:aerobic electron transport chain"/>
    <property type="evidence" value="ECO:0007669"/>
    <property type="project" value="InterPro"/>
</dbReference>
<evidence type="ECO:0000259" key="8">
    <source>
        <dbReference type="PROSITE" id="PS50253"/>
    </source>
</evidence>
<comment type="caution">
    <text evidence="9">The sequence shown here is derived from an EMBL/GenBank/DDBJ whole genome shotgun (WGS) entry which is preliminary data.</text>
</comment>
<dbReference type="GO" id="GO:0004129">
    <property type="term" value="F:cytochrome-c oxidase activity"/>
    <property type="evidence" value="ECO:0007669"/>
    <property type="project" value="InterPro"/>
</dbReference>
<comment type="subcellular location">
    <subcellularLocation>
        <location evidence="6">Cell membrane</location>
        <topology evidence="6">Multi-pass membrane protein</topology>
    </subcellularLocation>
    <subcellularLocation>
        <location evidence="1">Membrane</location>
        <topology evidence="1">Multi-pass membrane protein</topology>
    </subcellularLocation>
</comment>
<evidence type="ECO:0000313" key="9">
    <source>
        <dbReference type="EMBL" id="PJJ76773.1"/>
    </source>
</evidence>
<dbReference type="PANTHER" id="PTHR11403:SF10">
    <property type="entry name" value="CYTOCHROME C OXIDASE"/>
    <property type="match status" value="1"/>
</dbReference>
<feature type="transmembrane region" description="Helical" evidence="7">
    <location>
        <begin position="84"/>
        <end position="104"/>
    </location>
</feature>
<evidence type="ECO:0000256" key="5">
    <source>
        <dbReference type="ARBA" id="ARBA00023136"/>
    </source>
</evidence>
<feature type="transmembrane region" description="Helical" evidence="7">
    <location>
        <begin position="169"/>
        <end position="187"/>
    </location>
</feature>
<evidence type="ECO:0000256" key="6">
    <source>
        <dbReference type="RuleBase" id="RU003376"/>
    </source>
</evidence>
<dbReference type="InterPro" id="IPR024791">
    <property type="entry name" value="Cyt_c/ubiquinol_Oxase_su3"/>
</dbReference>
<dbReference type="InterPro" id="IPR013833">
    <property type="entry name" value="Cyt_c_oxidase_su3_a-hlx"/>
</dbReference>
<comment type="similarity">
    <text evidence="2 6">Belongs to the cytochrome c oxidase subunit 3 family.</text>
</comment>
<dbReference type="Gene3D" id="1.20.120.80">
    <property type="entry name" value="Cytochrome c oxidase, subunit III, four-helix bundle"/>
    <property type="match status" value="1"/>
</dbReference>
<feature type="domain" description="Heme-copper oxidase subunit III family profile" evidence="8">
    <location>
        <begin position="16"/>
        <end position="188"/>
    </location>
</feature>
<name>A0A2M9CY49_9BACT</name>
<dbReference type="EMBL" id="PGFG01000001">
    <property type="protein sequence ID" value="PJJ76773.1"/>
    <property type="molecule type" value="Genomic_DNA"/>
</dbReference>
<dbReference type="GO" id="GO:0005886">
    <property type="term" value="C:plasma membrane"/>
    <property type="evidence" value="ECO:0007669"/>
    <property type="project" value="UniProtKB-SubCell"/>
</dbReference>
<dbReference type="Proteomes" id="UP000230000">
    <property type="component" value="Unassembled WGS sequence"/>
</dbReference>
<evidence type="ECO:0000256" key="3">
    <source>
        <dbReference type="ARBA" id="ARBA00022692"/>
    </source>
</evidence>
<dbReference type="InterPro" id="IPR000298">
    <property type="entry name" value="Cyt_c_oxidase-like_su3"/>
</dbReference>
<sequence>MAYTVRVQRKKIHPHKFNMWVAIAAIVMMFGGLTSAYVVMHGQTRWVSFQLPHQFIFSTIVILLSSLTMALAVKSFRQHHMNRYKMLITITAALGVIFMISQFMGFRFLYAHGVNLTFNVSASLLFIITGLHMLHVLGGVIALLVMFFRAFRTRIRSYDPVPVEVAATYWHFVDILWIYLFGFFIWMR</sequence>
<dbReference type="OrthoDB" id="679789at2"/>
<feature type="transmembrane region" description="Helical" evidence="7">
    <location>
        <begin position="124"/>
        <end position="148"/>
    </location>
</feature>
<feature type="transmembrane region" description="Helical" evidence="7">
    <location>
        <begin position="20"/>
        <end position="39"/>
    </location>
</feature>
<organism evidence="9 10">
    <name type="scientific">Thermoflavifilum aggregans</name>
    <dbReference type="NCBI Taxonomy" id="454188"/>
    <lineage>
        <taxon>Bacteria</taxon>
        <taxon>Pseudomonadati</taxon>
        <taxon>Bacteroidota</taxon>
        <taxon>Chitinophagia</taxon>
        <taxon>Chitinophagales</taxon>
        <taxon>Chitinophagaceae</taxon>
        <taxon>Thermoflavifilum</taxon>
    </lineage>
</organism>
<keyword evidence="5 7" id="KW-0472">Membrane</keyword>
<feature type="transmembrane region" description="Helical" evidence="7">
    <location>
        <begin position="51"/>
        <end position="72"/>
    </location>
</feature>
<evidence type="ECO:0000256" key="4">
    <source>
        <dbReference type="ARBA" id="ARBA00022989"/>
    </source>
</evidence>
<evidence type="ECO:0000313" key="10">
    <source>
        <dbReference type="Proteomes" id="UP000230000"/>
    </source>
</evidence>
<keyword evidence="4 7" id="KW-1133">Transmembrane helix</keyword>
<evidence type="ECO:0000256" key="1">
    <source>
        <dbReference type="ARBA" id="ARBA00004141"/>
    </source>
</evidence>
<dbReference type="SUPFAM" id="SSF81452">
    <property type="entry name" value="Cytochrome c oxidase subunit III-like"/>
    <property type="match status" value="1"/>
</dbReference>